<keyword evidence="1" id="KW-0812">Transmembrane</keyword>
<dbReference type="RefSeq" id="WP_183471179.1">
    <property type="nucleotide sequence ID" value="NZ_JACHVU010000010.1"/>
</dbReference>
<reference evidence="3 4" key="1">
    <citation type="submission" date="2020-08" db="EMBL/GenBank/DDBJ databases">
        <title>The Agave Microbiome: Exploring the role of microbial communities in plant adaptations to desert environments.</title>
        <authorList>
            <person name="Partida-Martinez L.P."/>
        </authorList>
    </citation>
    <scope>NUCLEOTIDE SEQUENCE [LARGE SCALE GENOMIC DNA]</scope>
    <source>
        <strain evidence="3 4">AT2.18</strain>
    </source>
</reference>
<feature type="transmembrane region" description="Helical" evidence="1">
    <location>
        <begin position="151"/>
        <end position="174"/>
    </location>
</feature>
<dbReference type="Proteomes" id="UP000550501">
    <property type="component" value="Unassembled WGS sequence"/>
</dbReference>
<evidence type="ECO:0000313" key="4">
    <source>
        <dbReference type="Proteomes" id="UP000550501"/>
    </source>
</evidence>
<evidence type="ECO:0000256" key="1">
    <source>
        <dbReference type="SAM" id="Phobius"/>
    </source>
</evidence>
<dbReference type="AlphaFoldDB" id="A0A839QD73"/>
<gene>
    <name evidence="3" type="ORF">FHR72_003946</name>
</gene>
<dbReference type="Pfam" id="PF09851">
    <property type="entry name" value="SHOCT"/>
    <property type="match status" value="1"/>
</dbReference>
<protein>
    <recommendedName>
        <fullName evidence="2">SHOCT domain-containing protein</fullName>
    </recommendedName>
</protein>
<accession>A0A839QD73</accession>
<evidence type="ECO:0000259" key="2">
    <source>
        <dbReference type="Pfam" id="PF09851"/>
    </source>
</evidence>
<keyword evidence="1" id="KW-1133">Transmembrane helix</keyword>
<evidence type="ECO:0000313" key="3">
    <source>
        <dbReference type="EMBL" id="MBB2992445.1"/>
    </source>
</evidence>
<comment type="caution">
    <text evidence="3">The sequence shown here is derived from an EMBL/GenBank/DDBJ whole genome shotgun (WGS) entry which is preliminary data.</text>
</comment>
<sequence>MKGRVGPRVALTGAIVMLVAGAVGLIVSLLMNVFVFDEFDAYGEIPIPGSERIHLPAGEVTINFHTFSTGSSSGGFPVPPLKIRIVPPEGAPDPVLTETMGSTTSVNNDVRLQVWIAQIAEEGLYEIETGGEVDGYISPRLAFGRDTSPGWMPWVFGGLLAAGIVSLVASIPWWTRSGRRPQPLPAPVSLDEPTMHTYQPTDEGVRLEQLKTLAALRDSGALTVDEFESEKRRILDGQ</sequence>
<keyword evidence="4" id="KW-1185">Reference proteome</keyword>
<dbReference type="EMBL" id="JACHVU010000010">
    <property type="protein sequence ID" value="MBB2992445.1"/>
    <property type="molecule type" value="Genomic_DNA"/>
</dbReference>
<feature type="domain" description="SHOCT" evidence="2">
    <location>
        <begin position="208"/>
        <end position="235"/>
    </location>
</feature>
<organism evidence="3 4">
    <name type="scientific">Mycolicibacterium iranicum</name>
    <name type="common">Mycobacterium iranicum</name>
    <dbReference type="NCBI Taxonomy" id="912594"/>
    <lineage>
        <taxon>Bacteria</taxon>
        <taxon>Bacillati</taxon>
        <taxon>Actinomycetota</taxon>
        <taxon>Actinomycetes</taxon>
        <taxon>Mycobacteriales</taxon>
        <taxon>Mycobacteriaceae</taxon>
        <taxon>Mycolicibacterium</taxon>
    </lineage>
</organism>
<name>A0A839QD73_MYCIR</name>
<proteinExistence type="predicted"/>
<feature type="transmembrane region" description="Helical" evidence="1">
    <location>
        <begin position="12"/>
        <end position="36"/>
    </location>
</feature>
<dbReference type="InterPro" id="IPR018649">
    <property type="entry name" value="SHOCT"/>
</dbReference>
<keyword evidence="1" id="KW-0472">Membrane</keyword>